<reference evidence="2" key="1">
    <citation type="submission" date="2022-11" db="UniProtKB">
        <authorList>
            <consortium name="WormBaseParasite"/>
        </authorList>
    </citation>
    <scope>IDENTIFICATION</scope>
</reference>
<dbReference type="InterPro" id="IPR029045">
    <property type="entry name" value="ClpP/crotonase-like_dom_sf"/>
</dbReference>
<name>A0A914P101_9BILA</name>
<keyword evidence="1" id="KW-1185">Reference proteome</keyword>
<dbReference type="SUPFAM" id="SSF52096">
    <property type="entry name" value="ClpP/crotonase"/>
    <property type="match status" value="1"/>
</dbReference>
<dbReference type="AlphaFoldDB" id="A0A914P101"/>
<dbReference type="WBParaSite" id="PDA_v2.g11453.t1">
    <property type="protein sequence ID" value="PDA_v2.g11453.t1"/>
    <property type="gene ID" value="PDA_v2.g11453"/>
</dbReference>
<dbReference type="InterPro" id="IPR050136">
    <property type="entry name" value="FA_oxidation_alpha_subunit"/>
</dbReference>
<dbReference type="PANTHER" id="PTHR43612:SF3">
    <property type="entry name" value="TRIFUNCTIONAL ENZYME SUBUNIT ALPHA, MITOCHONDRIAL"/>
    <property type="match status" value="1"/>
</dbReference>
<accession>A0A914P101</accession>
<proteinExistence type="predicted"/>
<evidence type="ECO:0000313" key="2">
    <source>
        <dbReference type="WBParaSite" id="PDA_v2.g11453.t1"/>
    </source>
</evidence>
<protein>
    <submittedName>
        <fullName evidence="2">Uncharacterized protein</fullName>
    </submittedName>
</protein>
<sequence>MLPKLIQTSRIGFSQSARFSAVAAVNKSFSTSSGQQLKTLSVNVQDGIAVVKLDVPNAKENSFTQDVANNFRKVVDQIQQDDNIKGVVVMSGKPNSFIAGADIKLIDTFKTADEAEKYVRDGQILLEKLEKSSKPVVAAIMETCMGGGLDLGLACNFRIKEKEAYLFYVEVLLGLLPAGCRTLRLPNLISLTTAWDMILTGKTIKPKKAKSNGLFDRVVEPLGPGLLPADINTHEYLEKIAGSSYFNRQQAIYTVERFIKEAYDYLHSEPPNLTQSAEKGWLGCSLALKKVMAELSINVSSDRALKILAVTVASCAKDVDTGVKLNNGFRDGELLHRFSYGNYGFDPNDFELILESAVYFMKNVENIDKKELQTKLLDLYPQLGDISCNS</sequence>
<dbReference type="Gene3D" id="3.90.226.10">
    <property type="entry name" value="2-enoyl-CoA Hydratase, Chain A, domain 1"/>
    <property type="match status" value="1"/>
</dbReference>
<dbReference type="InterPro" id="IPR001753">
    <property type="entry name" value="Enoyl-CoA_hydra/iso"/>
</dbReference>
<dbReference type="GO" id="GO:0016509">
    <property type="term" value="F:long-chain (3S)-3-hydroxyacyl-CoA dehydrogenase (NAD+) activity"/>
    <property type="evidence" value="ECO:0007669"/>
    <property type="project" value="TreeGrafter"/>
</dbReference>
<dbReference type="PANTHER" id="PTHR43612">
    <property type="entry name" value="TRIFUNCTIONAL ENZYME SUBUNIT ALPHA"/>
    <property type="match status" value="1"/>
</dbReference>
<dbReference type="Pfam" id="PF00378">
    <property type="entry name" value="ECH_1"/>
    <property type="match status" value="1"/>
</dbReference>
<organism evidence="1 2">
    <name type="scientific">Panagrolaimus davidi</name>
    <dbReference type="NCBI Taxonomy" id="227884"/>
    <lineage>
        <taxon>Eukaryota</taxon>
        <taxon>Metazoa</taxon>
        <taxon>Ecdysozoa</taxon>
        <taxon>Nematoda</taxon>
        <taxon>Chromadorea</taxon>
        <taxon>Rhabditida</taxon>
        <taxon>Tylenchina</taxon>
        <taxon>Panagrolaimomorpha</taxon>
        <taxon>Panagrolaimoidea</taxon>
        <taxon>Panagrolaimidae</taxon>
        <taxon>Panagrolaimus</taxon>
    </lineage>
</organism>
<dbReference type="CDD" id="cd06558">
    <property type="entry name" value="crotonase-like"/>
    <property type="match status" value="1"/>
</dbReference>
<dbReference type="Proteomes" id="UP000887578">
    <property type="component" value="Unplaced"/>
</dbReference>
<evidence type="ECO:0000313" key="1">
    <source>
        <dbReference type="Proteomes" id="UP000887578"/>
    </source>
</evidence>
<dbReference type="GO" id="GO:0004300">
    <property type="term" value="F:enoyl-CoA hydratase activity"/>
    <property type="evidence" value="ECO:0007669"/>
    <property type="project" value="TreeGrafter"/>
</dbReference>
<dbReference type="GO" id="GO:0016507">
    <property type="term" value="C:mitochondrial fatty acid beta-oxidation multienzyme complex"/>
    <property type="evidence" value="ECO:0007669"/>
    <property type="project" value="TreeGrafter"/>
</dbReference>
<dbReference type="GO" id="GO:0006635">
    <property type="term" value="P:fatty acid beta-oxidation"/>
    <property type="evidence" value="ECO:0007669"/>
    <property type="project" value="TreeGrafter"/>
</dbReference>